<evidence type="ECO:0000313" key="2">
    <source>
        <dbReference type="Proteomes" id="UP000500870"/>
    </source>
</evidence>
<evidence type="ECO:0000313" key="1">
    <source>
        <dbReference type="EMBL" id="QIX22400.1"/>
    </source>
</evidence>
<dbReference type="SUPFAM" id="SSF56300">
    <property type="entry name" value="Metallo-dependent phosphatases"/>
    <property type="match status" value="1"/>
</dbReference>
<proteinExistence type="predicted"/>
<dbReference type="AlphaFoldDB" id="A0A6H0ZRI9"/>
<dbReference type="InterPro" id="IPR029052">
    <property type="entry name" value="Metallo-depent_PP-like"/>
</dbReference>
<accession>A0A6H0ZRI9</accession>
<protein>
    <submittedName>
        <fullName evidence="1">Uncharacterized protein</fullName>
    </submittedName>
</protein>
<dbReference type="Proteomes" id="UP000500870">
    <property type="component" value="Chromosome 1"/>
</dbReference>
<reference evidence="1 2" key="1">
    <citation type="submission" date="2020-04" db="EMBL/GenBank/DDBJ databases">
        <title>FDA dAtabase for Regulatory Grade micrObial Sequences (FDA-ARGOS): Supporting development and validation of Infectious Disease Dx tests.</title>
        <authorList>
            <person name="Sciortino C."/>
            <person name="Tallon L."/>
            <person name="Sadzewicz L."/>
            <person name="Vavikolanu K."/>
            <person name="Mehta A."/>
            <person name="Aluvathingal J."/>
            <person name="Nadendla S."/>
            <person name="Nandy P."/>
            <person name="Geyer C."/>
            <person name="Yan Y."/>
            <person name="Sichtig H."/>
        </authorList>
    </citation>
    <scope>NUCLEOTIDE SEQUENCE [LARGE SCALE GENOMIC DNA]</scope>
    <source>
        <strain evidence="1 2">FDAARGOS_633</strain>
    </source>
</reference>
<organism evidence="1 2">
    <name type="scientific">Agrobacterium pusense</name>
    <dbReference type="NCBI Taxonomy" id="648995"/>
    <lineage>
        <taxon>Bacteria</taxon>
        <taxon>Pseudomonadati</taxon>
        <taxon>Pseudomonadota</taxon>
        <taxon>Alphaproteobacteria</taxon>
        <taxon>Hyphomicrobiales</taxon>
        <taxon>Rhizobiaceae</taxon>
        <taxon>Rhizobium/Agrobacterium group</taxon>
        <taxon>Agrobacterium</taxon>
    </lineage>
</organism>
<dbReference type="Gene3D" id="3.60.21.10">
    <property type="match status" value="1"/>
</dbReference>
<gene>
    <name evidence="1" type="ORF">FOB41_15220</name>
</gene>
<sequence>MTFTKKFYVSDTHLLHERLLSMQPRPFPSIEEHDEEIISRWNSVVGDEDIVYHLGDFAFGLAKHADRIKEIFARLKGRKHLVIGNHDVNKKGDLHPALASLDWAARPEHALRTKDGGHDVWLSHYAARTWPCSGYGAVHFFGHSHGKLPGYGRSRDVGVDMPDVDFTPRTFEDLTRDMELRDASGK</sequence>
<dbReference type="RefSeq" id="WP_177319281.1">
    <property type="nucleotide sequence ID" value="NZ_CP050898.1"/>
</dbReference>
<dbReference type="EMBL" id="CP050898">
    <property type="protein sequence ID" value="QIX22400.1"/>
    <property type="molecule type" value="Genomic_DNA"/>
</dbReference>
<name>A0A6H0ZRI9_9HYPH</name>